<keyword evidence="5" id="KW-0067">ATP-binding</keyword>
<dbReference type="GO" id="GO:0004674">
    <property type="term" value="F:protein serine/threonine kinase activity"/>
    <property type="evidence" value="ECO:0007669"/>
    <property type="project" value="UniProtKB-EC"/>
</dbReference>
<evidence type="ECO:0000256" key="2">
    <source>
        <dbReference type="ARBA" id="ARBA00022679"/>
    </source>
</evidence>
<proteinExistence type="predicted"/>
<dbReference type="PROSITE" id="PS50011">
    <property type="entry name" value="PROTEIN_KINASE_DOM"/>
    <property type="match status" value="1"/>
</dbReference>
<evidence type="ECO:0000313" key="7">
    <source>
        <dbReference type="Proteomes" id="UP000887572"/>
    </source>
</evidence>
<dbReference type="InterPro" id="IPR050660">
    <property type="entry name" value="NEK_Ser/Thr_kinase"/>
</dbReference>
<dbReference type="PANTHER" id="PTHR43671">
    <property type="entry name" value="SERINE/THREONINE-PROTEIN KINASE NEK"/>
    <property type="match status" value="1"/>
</dbReference>
<keyword evidence="2" id="KW-0808">Transferase</keyword>
<name>A0A914I1X6_GLORO</name>
<sequence length="116" mass="13410">MGVKYLVLVLEYVNGGDLETWLKRKTTDHRLLVPEADIWRVFTQIADAVSFIHKQHIIHRDLKPPNGGGTPYYMSPERILEKTYTTKSDIWSLGCILYEMATLRSRSSVRRTTSAR</sequence>
<evidence type="ECO:0000256" key="3">
    <source>
        <dbReference type="ARBA" id="ARBA00022741"/>
    </source>
</evidence>
<dbReference type="SMART" id="SM00220">
    <property type="entry name" value="S_TKc"/>
    <property type="match status" value="1"/>
</dbReference>
<dbReference type="AlphaFoldDB" id="A0A914I1X6"/>
<dbReference type="GO" id="GO:0005524">
    <property type="term" value="F:ATP binding"/>
    <property type="evidence" value="ECO:0007669"/>
    <property type="project" value="UniProtKB-KW"/>
</dbReference>
<reference evidence="8" key="1">
    <citation type="submission" date="2022-11" db="UniProtKB">
        <authorList>
            <consortium name="WormBaseParasite"/>
        </authorList>
    </citation>
    <scope>IDENTIFICATION</scope>
</reference>
<evidence type="ECO:0000256" key="5">
    <source>
        <dbReference type="ARBA" id="ARBA00022840"/>
    </source>
</evidence>
<protein>
    <recommendedName>
        <fullName evidence="1">non-specific serine/threonine protein kinase</fullName>
        <ecNumber evidence="1">2.7.11.1</ecNumber>
    </recommendedName>
</protein>
<keyword evidence="3" id="KW-0547">Nucleotide-binding</keyword>
<dbReference type="Pfam" id="PF00069">
    <property type="entry name" value="Pkinase"/>
    <property type="match status" value="2"/>
</dbReference>
<evidence type="ECO:0000259" key="6">
    <source>
        <dbReference type="PROSITE" id="PS50011"/>
    </source>
</evidence>
<dbReference type="EC" id="2.7.11.1" evidence="1"/>
<dbReference type="PANTHER" id="PTHR43671:SF13">
    <property type="entry name" value="SERINE_THREONINE-PROTEIN KINASE NEK2"/>
    <property type="match status" value="1"/>
</dbReference>
<dbReference type="InterPro" id="IPR000719">
    <property type="entry name" value="Prot_kinase_dom"/>
</dbReference>
<dbReference type="Gene3D" id="1.10.510.10">
    <property type="entry name" value="Transferase(Phosphotransferase) domain 1"/>
    <property type="match status" value="2"/>
</dbReference>
<dbReference type="Proteomes" id="UP000887572">
    <property type="component" value="Unplaced"/>
</dbReference>
<accession>A0A914I1X6</accession>
<evidence type="ECO:0000313" key="8">
    <source>
        <dbReference type="WBParaSite" id="Gr19_v10_g5857.t1"/>
    </source>
</evidence>
<keyword evidence="7" id="KW-1185">Reference proteome</keyword>
<feature type="domain" description="Protein kinase" evidence="6">
    <location>
        <begin position="1"/>
        <end position="116"/>
    </location>
</feature>
<evidence type="ECO:0000256" key="1">
    <source>
        <dbReference type="ARBA" id="ARBA00012513"/>
    </source>
</evidence>
<keyword evidence="4" id="KW-0418">Kinase</keyword>
<evidence type="ECO:0000256" key="4">
    <source>
        <dbReference type="ARBA" id="ARBA00022777"/>
    </source>
</evidence>
<dbReference type="InterPro" id="IPR011009">
    <property type="entry name" value="Kinase-like_dom_sf"/>
</dbReference>
<organism evidence="7 8">
    <name type="scientific">Globodera rostochiensis</name>
    <name type="common">Golden nematode worm</name>
    <name type="synonym">Heterodera rostochiensis</name>
    <dbReference type="NCBI Taxonomy" id="31243"/>
    <lineage>
        <taxon>Eukaryota</taxon>
        <taxon>Metazoa</taxon>
        <taxon>Ecdysozoa</taxon>
        <taxon>Nematoda</taxon>
        <taxon>Chromadorea</taxon>
        <taxon>Rhabditida</taxon>
        <taxon>Tylenchina</taxon>
        <taxon>Tylenchomorpha</taxon>
        <taxon>Tylenchoidea</taxon>
        <taxon>Heteroderidae</taxon>
        <taxon>Heteroderinae</taxon>
        <taxon>Globodera</taxon>
    </lineage>
</organism>
<dbReference type="WBParaSite" id="Gr19_v10_g5857.t1">
    <property type="protein sequence ID" value="Gr19_v10_g5857.t1"/>
    <property type="gene ID" value="Gr19_v10_g5857"/>
</dbReference>
<dbReference type="SUPFAM" id="SSF56112">
    <property type="entry name" value="Protein kinase-like (PK-like)"/>
    <property type="match status" value="1"/>
</dbReference>